<feature type="transmembrane region" description="Helical" evidence="7">
    <location>
        <begin position="228"/>
        <end position="249"/>
    </location>
</feature>
<dbReference type="InterPro" id="IPR027417">
    <property type="entry name" value="P-loop_NTPase"/>
</dbReference>
<protein>
    <recommendedName>
        <fullName evidence="11">ABC transporter domain-containing protein</fullName>
    </recommendedName>
</protein>
<dbReference type="PANTHER" id="PTHR43394">
    <property type="entry name" value="ATP-DEPENDENT PERMEASE MDL1, MITOCHONDRIAL"/>
    <property type="match status" value="1"/>
</dbReference>
<evidence type="ECO:0000256" key="6">
    <source>
        <dbReference type="ARBA" id="ARBA00023136"/>
    </source>
</evidence>
<comment type="caution">
    <text evidence="10">The sequence shown here is derived from an EMBL/GenBank/DDBJ whole genome shotgun (WGS) entry which is preliminary data.</text>
</comment>
<feature type="transmembrane region" description="Helical" evidence="7">
    <location>
        <begin position="142"/>
        <end position="160"/>
    </location>
</feature>
<dbReference type="RefSeq" id="WP_002692389.1">
    <property type="nucleotide sequence ID" value="NZ_CM001797.1"/>
</dbReference>
<dbReference type="InterPro" id="IPR003439">
    <property type="entry name" value="ABC_transporter-like_ATP-bd"/>
</dbReference>
<dbReference type="PATRIC" id="fig|999434.4.peg.1593"/>
<evidence type="ECO:0000313" key="10">
    <source>
        <dbReference type="EMBL" id="EMB20907.1"/>
    </source>
</evidence>
<sequence>MYFILIFILKTIQTAASTGILYFFGFAIDKFTNDPSPEKIKLIIFYALLEVLFVVIHHLCQRGVFFMRKKFALLYSQNLSDAIFDIPPEDFLEHETDYYFTAFKDQIPKIQTSYLLGRINIASSFVGILLTVFVLVSFHFSLPIIMLSSFIIGKLVTKIIEPHIDKISSQEITLQEEYNAKTTENQRGLPFYILNGKRNLLFTRQVSANNTFENQSCKIEIKKTAFEWIMILTSMFLAAAGLAFAIFLFTKNKITIGMLSSTILYMNVFSQKLEGLLNLFIEVRYGKTSKEKIDGIIKSRKNKILSTKEFQILKFKDVSFSYNTKDGENISILKNISLQINKGDKILLTGKSGSGKSTLIKIALNLLKPDTGKVYFNNEEISDNEYPPFYFINQNFHLFKTSIEDNIFFGDKKQKEPYEFARLEKFYDKDISALDTDGMQISGGEKERTALARVFAGSYKNIIMDETFAGLDFENYKFIQNKFLDDKELTYIEISHREIDTEKFDYIFNLDEGKLNVKTVKEK</sequence>
<evidence type="ECO:0000256" key="3">
    <source>
        <dbReference type="ARBA" id="ARBA00022741"/>
    </source>
</evidence>
<gene>
    <name evidence="10" type="ORF">HMPREF9723_01538</name>
</gene>
<dbReference type="SMART" id="SM00382">
    <property type="entry name" value="AAA"/>
    <property type="match status" value="1"/>
</dbReference>
<evidence type="ECO:0000256" key="4">
    <source>
        <dbReference type="ARBA" id="ARBA00022840"/>
    </source>
</evidence>
<dbReference type="InterPro" id="IPR011527">
    <property type="entry name" value="ABC1_TM_dom"/>
</dbReference>
<evidence type="ECO:0000259" key="9">
    <source>
        <dbReference type="PROSITE" id="PS50929"/>
    </source>
</evidence>
<keyword evidence="5 7" id="KW-1133">Transmembrane helix</keyword>
<keyword evidence="2 7" id="KW-0812">Transmembrane</keyword>
<evidence type="ECO:0000259" key="8">
    <source>
        <dbReference type="PROSITE" id="PS50893"/>
    </source>
</evidence>
<dbReference type="PANTHER" id="PTHR43394:SF1">
    <property type="entry name" value="ATP-BINDING CASSETTE SUB-FAMILY B MEMBER 10, MITOCHONDRIAL"/>
    <property type="match status" value="1"/>
</dbReference>
<dbReference type="SUPFAM" id="SSF90123">
    <property type="entry name" value="ABC transporter transmembrane region"/>
    <property type="match status" value="1"/>
</dbReference>
<evidence type="ECO:0000256" key="7">
    <source>
        <dbReference type="SAM" id="Phobius"/>
    </source>
</evidence>
<evidence type="ECO:0000256" key="2">
    <source>
        <dbReference type="ARBA" id="ARBA00022692"/>
    </source>
</evidence>
<dbReference type="PROSITE" id="PS50893">
    <property type="entry name" value="ABC_TRANSPORTER_2"/>
    <property type="match status" value="1"/>
</dbReference>
<dbReference type="Gene3D" id="3.40.50.300">
    <property type="entry name" value="P-loop containing nucleotide triphosphate hydrolases"/>
    <property type="match status" value="1"/>
</dbReference>
<organism evidence="10">
    <name type="scientific">Treponema denticola OTK</name>
    <dbReference type="NCBI Taxonomy" id="999434"/>
    <lineage>
        <taxon>Bacteria</taxon>
        <taxon>Pseudomonadati</taxon>
        <taxon>Spirochaetota</taxon>
        <taxon>Spirochaetia</taxon>
        <taxon>Spirochaetales</taxon>
        <taxon>Treponemataceae</taxon>
        <taxon>Treponema</taxon>
    </lineage>
</organism>
<dbReference type="InterPro" id="IPR039421">
    <property type="entry name" value="Type_1_exporter"/>
</dbReference>
<feature type="transmembrane region" description="Helical" evidence="7">
    <location>
        <begin position="40"/>
        <end position="60"/>
    </location>
</feature>
<proteinExistence type="predicted"/>
<evidence type="ECO:0008006" key="11">
    <source>
        <dbReference type="Google" id="ProtNLM"/>
    </source>
</evidence>
<feature type="transmembrane region" description="Helical" evidence="7">
    <location>
        <begin position="115"/>
        <end position="136"/>
    </location>
</feature>
<dbReference type="PROSITE" id="PS50929">
    <property type="entry name" value="ABC_TM1F"/>
    <property type="match status" value="1"/>
</dbReference>
<dbReference type="GO" id="GO:0005886">
    <property type="term" value="C:plasma membrane"/>
    <property type="evidence" value="ECO:0007669"/>
    <property type="project" value="UniProtKB-SubCell"/>
</dbReference>
<feature type="domain" description="ABC transmembrane type-1" evidence="9">
    <location>
        <begin position="4"/>
        <end position="283"/>
    </location>
</feature>
<keyword evidence="4" id="KW-0067">ATP-binding</keyword>
<dbReference type="InterPro" id="IPR003593">
    <property type="entry name" value="AAA+_ATPase"/>
</dbReference>
<feature type="domain" description="ABC transporter" evidence="8">
    <location>
        <begin position="313"/>
        <end position="523"/>
    </location>
</feature>
<dbReference type="Proteomes" id="UP000011701">
    <property type="component" value="Chromosome"/>
</dbReference>
<dbReference type="GO" id="GO:0015421">
    <property type="term" value="F:ABC-type oligopeptide transporter activity"/>
    <property type="evidence" value="ECO:0007669"/>
    <property type="project" value="TreeGrafter"/>
</dbReference>
<keyword evidence="3" id="KW-0547">Nucleotide-binding</keyword>
<dbReference type="AlphaFoldDB" id="A0A0F6MPE4"/>
<dbReference type="EMBL" id="AGDY01000008">
    <property type="protein sequence ID" value="EMB20907.1"/>
    <property type="molecule type" value="Genomic_DNA"/>
</dbReference>
<name>A0A0F6MPE4_TREDN</name>
<feature type="transmembrane region" description="Helical" evidence="7">
    <location>
        <begin position="7"/>
        <end position="28"/>
    </location>
</feature>
<dbReference type="GO" id="GO:0005524">
    <property type="term" value="F:ATP binding"/>
    <property type="evidence" value="ECO:0007669"/>
    <property type="project" value="UniProtKB-KW"/>
</dbReference>
<dbReference type="CDD" id="cd03228">
    <property type="entry name" value="ABCC_MRP_Like"/>
    <property type="match status" value="1"/>
</dbReference>
<dbReference type="SUPFAM" id="SSF52540">
    <property type="entry name" value="P-loop containing nucleoside triphosphate hydrolases"/>
    <property type="match status" value="1"/>
</dbReference>
<keyword evidence="6 7" id="KW-0472">Membrane</keyword>
<dbReference type="Pfam" id="PF00664">
    <property type="entry name" value="ABC_membrane"/>
    <property type="match status" value="1"/>
</dbReference>
<dbReference type="InterPro" id="IPR036640">
    <property type="entry name" value="ABC1_TM_sf"/>
</dbReference>
<dbReference type="GO" id="GO:0016887">
    <property type="term" value="F:ATP hydrolysis activity"/>
    <property type="evidence" value="ECO:0007669"/>
    <property type="project" value="InterPro"/>
</dbReference>
<evidence type="ECO:0000256" key="1">
    <source>
        <dbReference type="ARBA" id="ARBA00004651"/>
    </source>
</evidence>
<comment type="subcellular location">
    <subcellularLocation>
        <location evidence="1">Cell membrane</location>
        <topology evidence="1">Multi-pass membrane protein</topology>
    </subcellularLocation>
</comment>
<accession>A0A0F6MPE4</accession>
<dbReference type="Gene3D" id="1.20.1560.10">
    <property type="entry name" value="ABC transporter type 1, transmembrane domain"/>
    <property type="match status" value="1"/>
</dbReference>
<dbReference type="Pfam" id="PF00005">
    <property type="entry name" value="ABC_tran"/>
    <property type="match status" value="1"/>
</dbReference>
<dbReference type="HOGENOM" id="CLU_521691_0_0_12"/>
<reference evidence="10" key="1">
    <citation type="submission" date="2012-01" db="EMBL/GenBank/DDBJ databases">
        <title>The Genome Sequence of Treponema denticola OTK.</title>
        <authorList>
            <consortium name="The Broad Institute Genome Sequencing Platform"/>
            <person name="Earl A."/>
            <person name="Ward D."/>
            <person name="Feldgarden M."/>
            <person name="Gevers D."/>
            <person name="Blanton J.M."/>
            <person name="Fenno C.J."/>
            <person name="Baranova O.V."/>
            <person name="Mathney J."/>
            <person name="Dewhirst F.E."/>
            <person name="Izard J."/>
            <person name="Young S.K."/>
            <person name="Zeng Q."/>
            <person name="Gargeya S."/>
            <person name="Fitzgerald M."/>
            <person name="Haas B."/>
            <person name="Abouelleil A."/>
            <person name="Alvarado L."/>
            <person name="Arachchi H.M."/>
            <person name="Berlin A."/>
            <person name="Chapman S.B."/>
            <person name="Gearin G."/>
            <person name="Goldberg J."/>
            <person name="Griggs A."/>
            <person name="Gujja S."/>
            <person name="Hansen M."/>
            <person name="Heiman D."/>
            <person name="Howarth C."/>
            <person name="Larimer J."/>
            <person name="Lui A."/>
            <person name="MacDonald P.J.P."/>
            <person name="McCowen C."/>
            <person name="Montmayeur A."/>
            <person name="Murphy C."/>
            <person name="Neiman D."/>
            <person name="Pearson M."/>
            <person name="Priest M."/>
            <person name="Roberts A."/>
            <person name="Saif S."/>
            <person name="Shea T."/>
            <person name="Sisk P."/>
            <person name="Stolte C."/>
            <person name="Sykes S."/>
            <person name="Wortman J."/>
            <person name="Nusbaum C."/>
            <person name="Birren B."/>
        </authorList>
    </citation>
    <scope>NUCLEOTIDE SEQUENCE [LARGE SCALE GENOMIC DNA]</scope>
    <source>
        <strain evidence="10">OTK</strain>
    </source>
</reference>
<evidence type="ECO:0000256" key="5">
    <source>
        <dbReference type="ARBA" id="ARBA00022989"/>
    </source>
</evidence>